<dbReference type="EMBL" id="SMKQ01000047">
    <property type="protein sequence ID" value="TDD47403.1"/>
    <property type="molecule type" value="Genomic_DNA"/>
</dbReference>
<dbReference type="PRINTS" id="PR00407">
    <property type="entry name" value="EUMOPTERIN"/>
</dbReference>
<dbReference type="Pfam" id="PF00174">
    <property type="entry name" value="Oxidored_molyb"/>
    <property type="match status" value="1"/>
</dbReference>
<comment type="cofactor">
    <cofactor evidence="1">
        <name>Mo-molybdopterin</name>
        <dbReference type="ChEBI" id="CHEBI:71302"/>
    </cofactor>
</comment>
<dbReference type="PANTHER" id="PTHR19372">
    <property type="entry name" value="SULFITE REDUCTASE"/>
    <property type="match status" value="1"/>
</dbReference>
<evidence type="ECO:0000313" key="8">
    <source>
        <dbReference type="EMBL" id="TDD47403.1"/>
    </source>
</evidence>
<evidence type="ECO:0000259" key="7">
    <source>
        <dbReference type="Pfam" id="PF03404"/>
    </source>
</evidence>
<dbReference type="InterPro" id="IPR005066">
    <property type="entry name" value="MoCF_OxRdtse_dimer"/>
</dbReference>
<keyword evidence="3" id="KW-0479">Metal-binding</keyword>
<dbReference type="OrthoDB" id="9795587at2"/>
<accession>A0A4R4YQI9</accession>
<gene>
    <name evidence="8" type="ORF">E1286_17900</name>
</gene>
<evidence type="ECO:0000259" key="6">
    <source>
        <dbReference type="Pfam" id="PF00174"/>
    </source>
</evidence>
<feature type="domain" description="Oxidoreductase molybdopterin-binding" evidence="6">
    <location>
        <begin position="100"/>
        <end position="270"/>
    </location>
</feature>
<keyword evidence="9" id="KW-1185">Reference proteome</keyword>
<dbReference type="GO" id="GO:0006790">
    <property type="term" value="P:sulfur compound metabolic process"/>
    <property type="evidence" value="ECO:0007669"/>
    <property type="project" value="TreeGrafter"/>
</dbReference>
<feature type="compositionally biased region" description="Basic and acidic residues" evidence="5">
    <location>
        <begin position="10"/>
        <end position="24"/>
    </location>
</feature>
<dbReference type="InterPro" id="IPR036374">
    <property type="entry name" value="OxRdtase_Mopterin-bd_sf"/>
</dbReference>
<protein>
    <submittedName>
        <fullName evidence="8">Sulfite oxidase</fullName>
    </submittedName>
</protein>
<evidence type="ECO:0000256" key="1">
    <source>
        <dbReference type="ARBA" id="ARBA00001924"/>
    </source>
</evidence>
<keyword evidence="4" id="KW-0560">Oxidoreductase</keyword>
<dbReference type="PANTHER" id="PTHR19372:SF7">
    <property type="entry name" value="SULFITE OXIDASE, MITOCHONDRIAL"/>
    <property type="match status" value="1"/>
</dbReference>
<dbReference type="Gene3D" id="2.60.40.650">
    <property type="match status" value="1"/>
</dbReference>
<dbReference type="Gene3D" id="3.90.420.10">
    <property type="entry name" value="Oxidoreductase, molybdopterin-binding domain"/>
    <property type="match status" value="1"/>
</dbReference>
<keyword evidence="2" id="KW-0500">Molybdenum</keyword>
<feature type="domain" description="Moybdenum cofactor oxidoreductase dimerisation" evidence="7">
    <location>
        <begin position="284"/>
        <end position="376"/>
    </location>
</feature>
<organism evidence="8 9">
    <name type="scientific">Nonomuraea terrae</name>
    <dbReference type="NCBI Taxonomy" id="2530383"/>
    <lineage>
        <taxon>Bacteria</taxon>
        <taxon>Bacillati</taxon>
        <taxon>Actinomycetota</taxon>
        <taxon>Actinomycetes</taxon>
        <taxon>Streptosporangiales</taxon>
        <taxon>Streptosporangiaceae</taxon>
        <taxon>Nonomuraea</taxon>
    </lineage>
</organism>
<dbReference type="Proteomes" id="UP000295302">
    <property type="component" value="Unassembled WGS sequence"/>
</dbReference>
<dbReference type="Pfam" id="PF03404">
    <property type="entry name" value="Mo-co_dimer"/>
    <property type="match status" value="1"/>
</dbReference>
<evidence type="ECO:0000313" key="9">
    <source>
        <dbReference type="Proteomes" id="UP000295302"/>
    </source>
</evidence>
<dbReference type="GO" id="GO:0030151">
    <property type="term" value="F:molybdenum ion binding"/>
    <property type="evidence" value="ECO:0007669"/>
    <property type="project" value="InterPro"/>
</dbReference>
<dbReference type="CDD" id="cd02110">
    <property type="entry name" value="SO_family_Moco_dimer"/>
    <property type="match status" value="1"/>
</dbReference>
<dbReference type="InterPro" id="IPR000572">
    <property type="entry name" value="OxRdtase_Mopterin-bd_dom"/>
</dbReference>
<feature type="region of interest" description="Disordered" evidence="5">
    <location>
        <begin position="1"/>
        <end position="24"/>
    </location>
</feature>
<comment type="caution">
    <text evidence="8">The sequence shown here is derived from an EMBL/GenBank/DDBJ whole genome shotgun (WGS) entry which is preliminary data.</text>
</comment>
<name>A0A4R4YQI9_9ACTN</name>
<dbReference type="GO" id="GO:0008482">
    <property type="term" value="F:sulfite oxidase activity"/>
    <property type="evidence" value="ECO:0007669"/>
    <property type="project" value="TreeGrafter"/>
</dbReference>
<dbReference type="SUPFAM" id="SSF56524">
    <property type="entry name" value="Oxidoreductase molybdopterin-binding domain"/>
    <property type="match status" value="1"/>
</dbReference>
<sequence length="400" mass="44547">MPSGGSMERSPTRTDPRPCRGREGRGAWRCGEIGWFAGRKCVVGIGREVTPMKQKAGAAMVKPLPDHLFKIHGNSTEMRWEAMSGMGYHTPNDRFFVRNHTSTPVLDVTTWRLRVHGDGVRSPREFGYDELRAMPSRTYDAAIECAGNGRRFYRTQQHDGTPGTQWGLGAIGVARWRGVPLRDVLAEAGLLPEAVDVLPTGLDAPFEGYGHVRRPLPVEKAMEDVLVAYEMNDAPLPPDHGFPVRLVVPGWVGIASIKWLGDIEVSTTKLFTPWNTVFYPDVTTLPVKSAFELPWNARLPLPGPYVLRGRSWSGRGRIVRVEVSFDGGTSWHEADHHGPHLVRAWLPWHIIWSPRHTGPHVLMARATDETGATQPLVTPRHPLGYHFDAVVRHPVHVVSG</sequence>
<evidence type="ECO:0000256" key="4">
    <source>
        <dbReference type="ARBA" id="ARBA00023002"/>
    </source>
</evidence>
<proteinExistence type="predicted"/>
<evidence type="ECO:0000256" key="3">
    <source>
        <dbReference type="ARBA" id="ARBA00022723"/>
    </source>
</evidence>
<dbReference type="GO" id="GO:0043546">
    <property type="term" value="F:molybdopterin cofactor binding"/>
    <property type="evidence" value="ECO:0007669"/>
    <property type="project" value="TreeGrafter"/>
</dbReference>
<dbReference type="AlphaFoldDB" id="A0A4R4YQI9"/>
<dbReference type="GO" id="GO:0020037">
    <property type="term" value="F:heme binding"/>
    <property type="evidence" value="ECO:0007669"/>
    <property type="project" value="TreeGrafter"/>
</dbReference>
<dbReference type="SUPFAM" id="SSF81296">
    <property type="entry name" value="E set domains"/>
    <property type="match status" value="1"/>
</dbReference>
<evidence type="ECO:0000256" key="5">
    <source>
        <dbReference type="SAM" id="MobiDB-lite"/>
    </source>
</evidence>
<reference evidence="8 9" key="1">
    <citation type="submission" date="2019-03" db="EMBL/GenBank/DDBJ databases">
        <title>Draft genome sequences of novel Actinobacteria.</title>
        <authorList>
            <person name="Sahin N."/>
            <person name="Ay H."/>
            <person name="Saygin H."/>
        </authorList>
    </citation>
    <scope>NUCLEOTIDE SEQUENCE [LARGE SCALE GENOMIC DNA]</scope>
    <source>
        <strain evidence="8 9">CH32</strain>
    </source>
</reference>
<evidence type="ECO:0000256" key="2">
    <source>
        <dbReference type="ARBA" id="ARBA00022505"/>
    </source>
</evidence>
<dbReference type="InterPro" id="IPR008335">
    <property type="entry name" value="Mopterin_OxRdtase_euk"/>
</dbReference>
<dbReference type="InterPro" id="IPR014756">
    <property type="entry name" value="Ig_E-set"/>
</dbReference>